<reference evidence="2" key="1">
    <citation type="submission" date="2021-03" db="EMBL/GenBank/DDBJ databases">
        <title>Draft genome sequence of rust myrtle Austropuccinia psidii MF-1, a brazilian biotype.</title>
        <authorList>
            <person name="Quecine M.C."/>
            <person name="Pachon D.M.R."/>
            <person name="Bonatelli M.L."/>
            <person name="Correr F.H."/>
            <person name="Franceschini L.M."/>
            <person name="Leite T.F."/>
            <person name="Margarido G.R.A."/>
            <person name="Almeida C.A."/>
            <person name="Ferrarezi J.A."/>
            <person name="Labate C.A."/>
        </authorList>
    </citation>
    <scope>NUCLEOTIDE SEQUENCE</scope>
    <source>
        <strain evidence="2">MF-1</strain>
    </source>
</reference>
<name>A0A9Q3P2T9_9BASI</name>
<evidence type="ECO:0000313" key="3">
    <source>
        <dbReference type="Proteomes" id="UP000765509"/>
    </source>
</evidence>
<evidence type="ECO:0000256" key="1">
    <source>
        <dbReference type="SAM" id="MobiDB-lite"/>
    </source>
</evidence>
<feature type="region of interest" description="Disordered" evidence="1">
    <location>
        <begin position="49"/>
        <end position="100"/>
    </location>
</feature>
<accession>A0A9Q3P2T9</accession>
<organism evidence="2 3">
    <name type="scientific">Austropuccinia psidii MF-1</name>
    <dbReference type="NCBI Taxonomy" id="1389203"/>
    <lineage>
        <taxon>Eukaryota</taxon>
        <taxon>Fungi</taxon>
        <taxon>Dikarya</taxon>
        <taxon>Basidiomycota</taxon>
        <taxon>Pucciniomycotina</taxon>
        <taxon>Pucciniomycetes</taxon>
        <taxon>Pucciniales</taxon>
        <taxon>Sphaerophragmiaceae</taxon>
        <taxon>Austropuccinia</taxon>
    </lineage>
</organism>
<comment type="caution">
    <text evidence="2">The sequence shown here is derived from an EMBL/GenBank/DDBJ whole genome shotgun (WGS) entry which is preliminary data.</text>
</comment>
<gene>
    <name evidence="2" type="ORF">O181_088418</name>
</gene>
<sequence>MKSFLGQEKTIALLGGWSPFFCKDKIKNIQNWLNNQILLSIDQKKELEMNPSLEKEGPVASTSSKLAPEVSKDKPKGPQKKQKGIKNNQGKGKGKANWHRPYPPGYRSLCHEECIQYGQNSYGIHIQGAGKDEQDLSMQIIDEIKFIKSIIDVELCKFDAKFNKLTSDINDLKKERQKI</sequence>
<dbReference type="Proteomes" id="UP000765509">
    <property type="component" value="Unassembled WGS sequence"/>
</dbReference>
<evidence type="ECO:0000313" key="2">
    <source>
        <dbReference type="EMBL" id="MBW0548703.1"/>
    </source>
</evidence>
<keyword evidence="3" id="KW-1185">Reference proteome</keyword>
<proteinExistence type="predicted"/>
<dbReference type="AlphaFoldDB" id="A0A9Q3P2T9"/>
<protein>
    <submittedName>
        <fullName evidence="2">Uncharacterized protein</fullName>
    </submittedName>
</protein>
<dbReference type="EMBL" id="AVOT02053945">
    <property type="protein sequence ID" value="MBW0548703.1"/>
    <property type="molecule type" value="Genomic_DNA"/>
</dbReference>